<dbReference type="InterPro" id="IPR044816">
    <property type="entry name" value="BURP"/>
</dbReference>
<dbReference type="SMART" id="SM01045">
    <property type="entry name" value="BURP"/>
    <property type="match status" value="1"/>
</dbReference>
<dbReference type="AlphaFoldDB" id="A0A8T0VT78"/>
<evidence type="ECO:0000313" key="4">
    <source>
        <dbReference type="EMBL" id="KAG2640061.1"/>
    </source>
</evidence>
<keyword evidence="2" id="KW-0732">Signal</keyword>
<dbReference type="PANTHER" id="PTHR31236">
    <property type="entry name" value="BURP DOMAIN PROTEIN USPL1-LIKE"/>
    <property type="match status" value="1"/>
</dbReference>
<feature type="region of interest" description="Disordered" evidence="1">
    <location>
        <begin position="53"/>
        <end position="76"/>
    </location>
</feature>
<dbReference type="PROSITE" id="PS51277">
    <property type="entry name" value="BURP"/>
    <property type="match status" value="1"/>
</dbReference>
<proteinExistence type="predicted"/>
<gene>
    <name evidence="4" type="ORF">PVAP13_2KG066700</name>
</gene>
<evidence type="ECO:0000256" key="2">
    <source>
        <dbReference type="SAM" id="SignalP"/>
    </source>
</evidence>
<protein>
    <recommendedName>
        <fullName evidence="3">BURP domain-containing protein</fullName>
    </recommendedName>
</protein>
<dbReference type="Pfam" id="PF03181">
    <property type="entry name" value="BURP"/>
    <property type="match status" value="1"/>
</dbReference>
<feature type="domain" description="BURP" evidence="3">
    <location>
        <begin position="86"/>
        <end position="301"/>
    </location>
</feature>
<feature type="signal peptide" evidence="2">
    <location>
        <begin position="1"/>
        <end position="20"/>
    </location>
</feature>
<accession>A0A8T0VT78</accession>
<dbReference type="InterPro" id="IPR004873">
    <property type="entry name" value="BURP_dom"/>
</dbReference>
<organism evidence="4 5">
    <name type="scientific">Panicum virgatum</name>
    <name type="common">Blackwell switchgrass</name>
    <dbReference type="NCBI Taxonomy" id="38727"/>
    <lineage>
        <taxon>Eukaryota</taxon>
        <taxon>Viridiplantae</taxon>
        <taxon>Streptophyta</taxon>
        <taxon>Embryophyta</taxon>
        <taxon>Tracheophyta</taxon>
        <taxon>Spermatophyta</taxon>
        <taxon>Magnoliopsida</taxon>
        <taxon>Liliopsida</taxon>
        <taxon>Poales</taxon>
        <taxon>Poaceae</taxon>
        <taxon>PACMAD clade</taxon>
        <taxon>Panicoideae</taxon>
        <taxon>Panicodae</taxon>
        <taxon>Paniceae</taxon>
        <taxon>Panicinae</taxon>
        <taxon>Panicum</taxon>
        <taxon>Panicum sect. Hiantes</taxon>
    </lineage>
</organism>
<sequence>MARGALLLLVSLFVGAPAAAKEEIRLPSPSTAHKGSFEPEAYRVKWYLRPPSPRGSSVKPEAKWDPPASAGAGEPARGIHVEPGMLFLRKSLFPGAILPEGTRLAGHGFPAPRRFITRAAADAVPFSSDQLDTILRMFRIPRGSSKADQVAATLRTCEEASPEPHACATSQQAAAAFAASALGTGEPRAVVTVVHGEEEAAAGARYVVAPNGVARIGGGAAGVVPCHPMPYPYIVHYCHRPAGVEALRVELTAAGAGATAVAMCHADTTSWDAGYFRMLNATRGEEICHLMPLNYVLWLPAAANLQGTYSRKPGSTRD</sequence>
<reference evidence="4" key="1">
    <citation type="submission" date="2020-05" db="EMBL/GenBank/DDBJ databases">
        <title>WGS assembly of Panicum virgatum.</title>
        <authorList>
            <person name="Lovell J.T."/>
            <person name="Jenkins J."/>
            <person name="Shu S."/>
            <person name="Juenger T.E."/>
            <person name="Schmutz J."/>
        </authorList>
    </citation>
    <scope>NUCLEOTIDE SEQUENCE</scope>
    <source>
        <strain evidence="4">AP13</strain>
    </source>
</reference>
<keyword evidence="5" id="KW-1185">Reference proteome</keyword>
<evidence type="ECO:0000259" key="3">
    <source>
        <dbReference type="PROSITE" id="PS51277"/>
    </source>
</evidence>
<dbReference type="OrthoDB" id="989869at2759"/>
<dbReference type="EMBL" id="CM029039">
    <property type="protein sequence ID" value="KAG2640061.1"/>
    <property type="molecule type" value="Genomic_DNA"/>
</dbReference>
<feature type="chain" id="PRO_5035943987" description="BURP domain-containing protein" evidence="2">
    <location>
        <begin position="21"/>
        <end position="318"/>
    </location>
</feature>
<dbReference type="Proteomes" id="UP000823388">
    <property type="component" value="Chromosome 2K"/>
</dbReference>
<evidence type="ECO:0000256" key="1">
    <source>
        <dbReference type="SAM" id="MobiDB-lite"/>
    </source>
</evidence>
<comment type="caution">
    <text evidence="4">The sequence shown here is derived from an EMBL/GenBank/DDBJ whole genome shotgun (WGS) entry which is preliminary data.</text>
</comment>
<evidence type="ECO:0000313" key="5">
    <source>
        <dbReference type="Proteomes" id="UP000823388"/>
    </source>
</evidence>
<name>A0A8T0VT78_PANVG</name>
<dbReference type="PANTHER" id="PTHR31236:SF27">
    <property type="entry name" value="BURP DOMAIN-CONTAINING PROTEIN 4"/>
    <property type="match status" value="1"/>
</dbReference>